<gene>
    <name evidence="1" type="ORF">HIJ39_08035</name>
</gene>
<evidence type="ECO:0000313" key="2">
    <source>
        <dbReference type="Proteomes" id="UP000533476"/>
    </source>
</evidence>
<evidence type="ECO:0000313" key="1">
    <source>
        <dbReference type="EMBL" id="NMP22300.1"/>
    </source>
</evidence>
<comment type="caution">
    <text evidence="1">The sequence shown here is derived from an EMBL/GenBank/DDBJ whole genome shotgun (WGS) entry which is preliminary data.</text>
</comment>
<dbReference type="EMBL" id="JABBVZ010000020">
    <property type="protein sequence ID" value="NMP22300.1"/>
    <property type="molecule type" value="Genomic_DNA"/>
</dbReference>
<dbReference type="Gene3D" id="3.40.30.80">
    <property type="match status" value="1"/>
</dbReference>
<dbReference type="Proteomes" id="UP000533476">
    <property type="component" value="Unassembled WGS sequence"/>
</dbReference>
<dbReference type="InterPro" id="IPR036249">
    <property type="entry name" value="Thioredoxin-like_sf"/>
</dbReference>
<proteinExistence type="predicted"/>
<dbReference type="AlphaFoldDB" id="A0A7Y0L343"/>
<accession>A0A7Y0L343</accession>
<name>A0A7Y0L343_9FIRM</name>
<sequence length="127" mass="13947">MSDWHTLRAPLATLTRPVHIRLRTQDRTQPMARAAWELVTSLIDGLDHLTVSIEPGSERLVVSVEAGGSIDPITFWGVPSGFELEGLVEVLVAAGRGQSRDSLSPETRGLIETIHESRQHDLYVAPT</sequence>
<organism evidence="1 2">
    <name type="scientific">Sulfobacillus harzensis</name>
    <dbReference type="NCBI Taxonomy" id="2729629"/>
    <lineage>
        <taxon>Bacteria</taxon>
        <taxon>Bacillati</taxon>
        <taxon>Bacillota</taxon>
        <taxon>Clostridia</taxon>
        <taxon>Eubacteriales</taxon>
        <taxon>Clostridiales Family XVII. Incertae Sedis</taxon>
        <taxon>Sulfobacillus</taxon>
    </lineage>
</organism>
<dbReference type="RefSeq" id="WP_169098479.1">
    <property type="nucleotide sequence ID" value="NZ_JABBVZ010000020.1"/>
</dbReference>
<protein>
    <submittedName>
        <fullName evidence="1">Uncharacterized protein</fullName>
    </submittedName>
</protein>
<reference evidence="1 2" key="1">
    <citation type="submission" date="2020-04" db="EMBL/GenBank/DDBJ databases">
        <authorList>
            <person name="Zhang R."/>
            <person name="Schippers A."/>
        </authorList>
    </citation>
    <scope>NUCLEOTIDE SEQUENCE [LARGE SCALE GENOMIC DNA]</scope>
    <source>
        <strain evidence="1 2">DSM 109850</strain>
    </source>
</reference>
<keyword evidence="2" id="KW-1185">Reference proteome</keyword>
<dbReference type="SUPFAM" id="SSF52833">
    <property type="entry name" value="Thioredoxin-like"/>
    <property type="match status" value="1"/>
</dbReference>